<dbReference type="AlphaFoldDB" id="A0A6A6UA43"/>
<gene>
    <name evidence="1" type="ORF">BT63DRAFT_456453</name>
</gene>
<dbReference type="EMBL" id="MU004236">
    <property type="protein sequence ID" value="KAF2668810.1"/>
    <property type="molecule type" value="Genomic_DNA"/>
</dbReference>
<organism evidence="1 2">
    <name type="scientific">Microthyrium microscopicum</name>
    <dbReference type="NCBI Taxonomy" id="703497"/>
    <lineage>
        <taxon>Eukaryota</taxon>
        <taxon>Fungi</taxon>
        <taxon>Dikarya</taxon>
        <taxon>Ascomycota</taxon>
        <taxon>Pezizomycotina</taxon>
        <taxon>Dothideomycetes</taxon>
        <taxon>Dothideomycetes incertae sedis</taxon>
        <taxon>Microthyriales</taxon>
        <taxon>Microthyriaceae</taxon>
        <taxon>Microthyrium</taxon>
    </lineage>
</organism>
<dbReference type="OrthoDB" id="6079484at2759"/>
<sequence length="241" mass="28061">MIRGSLGFHVSLSSFLSSASRINRSVWIFSGDNTPHIIYGPLFDRRKHRQTELELIDGSRKTTQGVIKNILWNSGDNGPVKWQKFYVLKHLPFEVVLGNDLLYADAFNRYESMFEGVEANEKYLELGLIRNVGDFSENLRKLYTRFLRNTSDSSGVSEHSMMDSEMSLRQDIRDEIENLYQADRSEAWRLEEVRRAQFLLRRNHIQLANQTAQLQPTPAAGGDGQPSRTRRLWYRIWSFIQ</sequence>
<accession>A0A6A6UA43</accession>
<proteinExistence type="predicted"/>
<name>A0A6A6UA43_9PEZI</name>
<dbReference type="Proteomes" id="UP000799302">
    <property type="component" value="Unassembled WGS sequence"/>
</dbReference>
<evidence type="ECO:0000313" key="2">
    <source>
        <dbReference type="Proteomes" id="UP000799302"/>
    </source>
</evidence>
<reference evidence="1" key="1">
    <citation type="journal article" date="2020" name="Stud. Mycol.">
        <title>101 Dothideomycetes genomes: a test case for predicting lifestyles and emergence of pathogens.</title>
        <authorList>
            <person name="Haridas S."/>
            <person name="Albert R."/>
            <person name="Binder M."/>
            <person name="Bloem J."/>
            <person name="Labutti K."/>
            <person name="Salamov A."/>
            <person name="Andreopoulos B."/>
            <person name="Baker S."/>
            <person name="Barry K."/>
            <person name="Bills G."/>
            <person name="Bluhm B."/>
            <person name="Cannon C."/>
            <person name="Castanera R."/>
            <person name="Culley D."/>
            <person name="Daum C."/>
            <person name="Ezra D."/>
            <person name="Gonzalez J."/>
            <person name="Henrissat B."/>
            <person name="Kuo A."/>
            <person name="Liang C."/>
            <person name="Lipzen A."/>
            <person name="Lutzoni F."/>
            <person name="Magnuson J."/>
            <person name="Mondo S."/>
            <person name="Nolan M."/>
            <person name="Ohm R."/>
            <person name="Pangilinan J."/>
            <person name="Park H.-J."/>
            <person name="Ramirez L."/>
            <person name="Alfaro M."/>
            <person name="Sun H."/>
            <person name="Tritt A."/>
            <person name="Yoshinaga Y."/>
            <person name="Zwiers L.-H."/>
            <person name="Turgeon B."/>
            <person name="Goodwin S."/>
            <person name="Spatafora J."/>
            <person name="Crous P."/>
            <person name="Grigoriev I."/>
        </authorList>
    </citation>
    <scope>NUCLEOTIDE SEQUENCE</scope>
    <source>
        <strain evidence="1">CBS 115976</strain>
    </source>
</reference>
<protein>
    <submittedName>
        <fullName evidence="1">Uncharacterized protein</fullName>
    </submittedName>
</protein>
<keyword evidence="2" id="KW-1185">Reference proteome</keyword>
<evidence type="ECO:0000313" key="1">
    <source>
        <dbReference type="EMBL" id="KAF2668810.1"/>
    </source>
</evidence>